<proteinExistence type="inferred from homology"/>
<dbReference type="PANTHER" id="PTHR47572">
    <property type="entry name" value="LIPOPROTEIN-RELATED"/>
    <property type="match status" value="1"/>
</dbReference>
<protein>
    <submittedName>
        <fullName evidence="4">SMP-30/gluconolactonase/LRE family protein</fullName>
    </submittedName>
</protein>
<evidence type="ECO:0000313" key="5">
    <source>
        <dbReference type="Proteomes" id="UP001161691"/>
    </source>
</evidence>
<evidence type="ECO:0000259" key="3">
    <source>
        <dbReference type="Pfam" id="PF08450"/>
    </source>
</evidence>
<sequence>MDKTPFWNGMQASMPMDRASVFFDGVFTEPQLNHPEGIAIDSQGHIWCGGEKGEIFRIDREGRTIEQRASTGGFTLGLAFDGQGNLYSCDLKFGAVFRLNTATGALSRFADGDGRGGRMRMPNVPVVDEKNRWLYVSDSFDAEQRGPGIWRFDLDTGKGRLWYELPLRFANGLALTASGDALYVAETFDRRVSQIPILPNGEPGEKQTVIELDALPDGLALDSQGRVYISCYEPSMLFRWSEPAGLELLCYDRDAHTLCHPTNCAFRGNDLFISNLGRWHITRISNVL</sequence>
<accession>A0ABT6TA36</accession>
<comment type="similarity">
    <text evidence="1">Belongs to the SMP-30/CGR1 family.</text>
</comment>
<dbReference type="SUPFAM" id="SSF63829">
    <property type="entry name" value="Calcium-dependent phosphotriesterase"/>
    <property type="match status" value="1"/>
</dbReference>
<dbReference type="EMBL" id="JAGRPV010000001">
    <property type="protein sequence ID" value="MDI4643691.1"/>
    <property type="molecule type" value="Genomic_DNA"/>
</dbReference>
<dbReference type="Pfam" id="PF08450">
    <property type="entry name" value="SGL"/>
    <property type="match status" value="1"/>
</dbReference>
<feature type="domain" description="SMP-30/Gluconolactonase/LRE-like region" evidence="3">
    <location>
        <begin position="77"/>
        <end position="272"/>
    </location>
</feature>
<dbReference type="RefSeq" id="WP_282906742.1">
    <property type="nucleotide sequence ID" value="NZ_JAGRPV010000001.1"/>
</dbReference>
<dbReference type="Gene3D" id="2.120.10.30">
    <property type="entry name" value="TolB, C-terminal domain"/>
    <property type="match status" value="1"/>
</dbReference>
<evidence type="ECO:0000313" key="4">
    <source>
        <dbReference type="EMBL" id="MDI4643691.1"/>
    </source>
</evidence>
<keyword evidence="5" id="KW-1185">Reference proteome</keyword>
<dbReference type="Proteomes" id="UP001161691">
    <property type="component" value="Unassembled WGS sequence"/>
</dbReference>
<evidence type="ECO:0000256" key="2">
    <source>
        <dbReference type="ARBA" id="ARBA00022801"/>
    </source>
</evidence>
<gene>
    <name evidence="4" type="ORF">KB449_01915</name>
</gene>
<organism evidence="4 5">
    <name type="scientific">Cohnella hashimotonis</name>
    <dbReference type="NCBI Taxonomy" id="2826895"/>
    <lineage>
        <taxon>Bacteria</taxon>
        <taxon>Bacillati</taxon>
        <taxon>Bacillota</taxon>
        <taxon>Bacilli</taxon>
        <taxon>Bacillales</taxon>
        <taxon>Paenibacillaceae</taxon>
        <taxon>Cohnella</taxon>
    </lineage>
</organism>
<dbReference type="InterPro" id="IPR011042">
    <property type="entry name" value="6-blade_b-propeller_TolB-like"/>
</dbReference>
<name>A0ABT6TA36_9BACL</name>
<comment type="caution">
    <text evidence="4">The sequence shown here is derived from an EMBL/GenBank/DDBJ whole genome shotgun (WGS) entry which is preliminary data.</text>
</comment>
<dbReference type="PANTHER" id="PTHR47572:SF4">
    <property type="entry name" value="LACTONASE DRP35"/>
    <property type="match status" value="1"/>
</dbReference>
<keyword evidence="2" id="KW-0378">Hydrolase</keyword>
<evidence type="ECO:0000256" key="1">
    <source>
        <dbReference type="ARBA" id="ARBA00008853"/>
    </source>
</evidence>
<dbReference type="InterPro" id="IPR051262">
    <property type="entry name" value="SMP-30/CGR1_Lactonase"/>
</dbReference>
<dbReference type="Pfam" id="PF20067">
    <property type="entry name" value="SSL_N"/>
    <property type="match status" value="1"/>
</dbReference>
<dbReference type="InterPro" id="IPR013658">
    <property type="entry name" value="SGL"/>
</dbReference>
<reference evidence="4" key="1">
    <citation type="submission" date="2023-04" db="EMBL/GenBank/DDBJ databases">
        <title>Comparative genomic analysis of Cohnella hashimotonis sp. nov., isolated from the International Space Station.</title>
        <authorList>
            <person name="Venkateswaran K."/>
            <person name="Simpson A."/>
        </authorList>
    </citation>
    <scope>NUCLEOTIDE SEQUENCE</scope>
    <source>
        <strain evidence="4">F6_2S_P_1</strain>
    </source>
</reference>